<evidence type="ECO:0000313" key="2">
    <source>
        <dbReference type="EMBL" id="EPR82765.1"/>
    </source>
</evidence>
<name>S7WI59_ACIJU</name>
<dbReference type="AlphaFoldDB" id="S7WI59"/>
<feature type="signal peptide" evidence="1">
    <location>
        <begin position="1"/>
        <end position="19"/>
    </location>
</feature>
<organism evidence="2 3">
    <name type="scientific">Acinetobacter junii CIP 107470 = MTCC 11364</name>
    <dbReference type="NCBI Taxonomy" id="1217666"/>
    <lineage>
        <taxon>Bacteria</taxon>
        <taxon>Pseudomonadati</taxon>
        <taxon>Pseudomonadota</taxon>
        <taxon>Gammaproteobacteria</taxon>
        <taxon>Moraxellales</taxon>
        <taxon>Moraxellaceae</taxon>
        <taxon>Acinetobacter</taxon>
    </lineage>
</organism>
<evidence type="ECO:0008006" key="4">
    <source>
        <dbReference type="Google" id="ProtNLM"/>
    </source>
</evidence>
<protein>
    <recommendedName>
        <fullName evidence="4">Lipoprotein</fullName>
    </recommendedName>
</protein>
<accession>S7WI59</accession>
<keyword evidence="1" id="KW-0732">Signal</keyword>
<sequence>MLKIIIQILMLFVFSGISACSSQSGSAEGKLVVAAVVSSPILFSIGIVKETGQAIGMVSDSAHRNARYKTGLENEDIKVLMEILSDIHGSQYIYPAAQKIVELHEKKRLDEQRLDQVLYLADSYLILSRYQDKDGLWKLDAEKIQQAWKYIKIYSEQRRLYDIEKKRWQTLGKNIDCLCDQYNILDDTDILRDIRSALYLQTMNDLNIMQRKQAFEHCEKTLPYTEELLYLDYGQVNVDSICSASANYAQWNL</sequence>
<evidence type="ECO:0000256" key="1">
    <source>
        <dbReference type="SAM" id="SignalP"/>
    </source>
</evidence>
<dbReference type="PATRIC" id="fig|1330047.3.peg.2487"/>
<dbReference type="EMBL" id="ASYZ01000141">
    <property type="protein sequence ID" value="EPR82765.1"/>
    <property type="molecule type" value="Genomic_DNA"/>
</dbReference>
<dbReference type="Proteomes" id="UP000018420">
    <property type="component" value="Unassembled WGS sequence"/>
</dbReference>
<proteinExistence type="predicted"/>
<comment type="caution">
    <text evidence="2">The sequence shown here is derived from an EMBL/GenBank/DDBJ whole genome shotgun (WGS) entry which is preliminary data.</text>
</comment>
<evidence type="ECO:0000313" key="3">
    <source>
        <dbReference type="Proteomes" id="UP000018420"/>
    </source>
</evidence>
<gene>
    <name evidence="2" type="ORF">L292_0656</name>
</gene>
<reference evidence="2 3" key="1">
    <citation type="submission" date="2013-05" db="EMBL/GenBank/DDBJ databases">
        <title>Genome assembly of Acinetobacter junii MTCC 11364.</title>
        <authorList>
            <person name="Khatri I."/>
            <person name="Singh N.K."/>
            <person name="Subramanian S."/>
            <person name="Mayilraj S."/>
        </authorList>
    </citation>
    <scope>NUCLEOTIDE SEQUENCE [LARGE SCALE GENOMIC DNA]</scope>
    <source>
        <strain evidence="2 3">MTCC 11364</strain>
    </source>
</reference>
<feature type="chain" id="PRO_5004546252" description="Lipoprotein" evidence="1">
    <location>
        <begin position="20"/>
        <end position="253"/>
    </location>
</feature>
<dbReference type="PROSITE" id="PS51257">
    <property type="entry name" value="PROKAR_LIPOPROTEIN"/>
    <property type="match status" value="1"/>
</dbReference>
<dbReference type="RefSeq" id="WP_020899621.1">
    <property type="nucleotide sequence ID" value="NZ_ASYZ01000141.1"/>
</dbReference>